<feature type="region of interest" description="Disordered" evidence="1">
    <location>
        <begin position="253"/>
        <end position="275"/>
    </location>
</feature>
<sequence length="368" mass="41799">MSSFEIYVKTSALGKTGIHWRKIESEEYQPVEVPSLIKRQVISDENNQAVIVNDLIDEVKPSLIILRDNEENKLLLEVTGIESPNRSNKLGRKVLNSIVWIADDLEDNEEVLRKIACSAISSILDKDLSFCKMVEESIDFFEVEEFRANLNTINKFTQQIETTFSSDNSHVKSYQEYYIGNKSTSHLEKLAEEIQNHPLPKCWISWDGQTKTGGVLVVVTENLEKRNILYKAGVWRGFASVVEEPVRNKPLLTEKKKETISSAEPHQHKKSPAPRKNQKTRFIIVLLIIAITIVVIAISFQLLFQPQTQQKPQPQSQVEQTSKTQAEQTLELQTQPTPTSEAQSQGEQTPEIQAKQILEPQTQPTPTP</sequence>
<gene>
    <name evidence="3" type="ORF">H6G74_17060</name>
</gene>
<dbReference type="Proteomes" id="UP000603457">
    <property type="component" value="Unassembled WGS sequence"/>
</dbReference>
<evidence type="ECO:0000256" key="2">
    <source>
        <dbReference type="SAM" id="Phobius"/>
    </source>
</evidence>
<protein>
    <submittedName>
        <fullName evidence="3">Uncharacterized protein</fullName>
    </submittedName>
</protein>
<evidence type="ECO:0000256" key="1">
    <source>
        <dbReference type="SAM" id="MobiDB-lite"/>
    </source>
</evidence>
<dbReference type="EMBL" id="JACJTB010000022">
    <property type="protein sequence ID" value="MBD2596021.1"/>
    <property type="molecule type" value="Genomic_DNA"/>
</dbReference>
<organism evidence="3 4">
    <name type="scientific">Nostoc spongiaeforme FACHB-130</name>
    <dbReference type="NCBI Taxonomy" id="1357510"/>
    <lineage>
        <taxon>Bacteria</taxon>
        <taxon>Bacillati</taxon>
        <taxon>Cyanobacteriota</taxon>
        <taxon>Cyanophyceae</taxon>
        <taxon>Nostocales</taxon>
        <taxon>Nostocaceae</taxon>
        <taxon>Nostoc</taxon>
    </lineage>
</organism>
<keyword evidence="2" id="KW-0812">Transmembrane</keyword>
<dbReference type="RefSeq" id="WP_190968784.1">
    <property type="nucleotide sequence ID" value="NZ_JACJTB010000022.1"/>
</dbReference>
<feature type="compositionally biased region" description="Polar residues" evidence="1">
    <location>
        <begin position="340"/>
        <end position="351"/>
    </location>
</feature>
<comment type="caution">
    <text evidence="3">The sequence shown here is derived from an EMBL/GenBank/DDBJ whole genome shotgun (WGS) entry which is preliminary data.</text>
</comment>
<proteinExistence type="predicted"/>
<feature type="compositionally biased region" description="Low complexity" evidence="1">
    <location>
        <begin position="310"/>
        <end position="339"/>
    </location>
</feature>
<evidence type="ECO:0000313" key="3">
    <source>
        <dbReference type="EMBL" id="MBD2596021.1"/>
    </source>
</evidence>
<evidence type="ECO:0000313" key="4">
    <source>
        <dbReference type="Proteomes" id="UP000603457"/>
    </source>
</evidence>
<keyword evidence="4" id="KW-1185">Reference proteome</keyword>
<name>A0ABR8FZ14_9NOSO</name>
<accession>A0ABR8FZ14</accession>
<feature type="region of interest" description="Disordered" evidence="1">
    <location>
        <begin position="310"/>
        <end position="368"/>
    </location>
</feature>
<reference evidence="3 4" key="1">
    <citation type="journal article" date="2020" name="ISME J.">
        <title>Comparative genomics reveals insights into cyanobacterial evolution and habitat adaptation.</title>
        <authorList>
            <person name="Chen M.Y."/>
            <person name="Teng W.K."/>
            <person name="Zhao L."/>
            <person name="Hu C.X."/>
            <person name="Zhou Y.K."/>
            <person name="Han B.P."/>
            <person name="Song L.R."/>
            <person name="Shu W.S."/>
        </authorList>
    </citation>
    <scope>NUCLEOTIDE SEQUENCE [LARGE SCALE GENOMIC DNA]</scope>
    <source>
        <strain evidence="3 4">FACHB-130</strain>
    </source>
</reference>
<keyword evidence="2" id="KW-0472">Membrane</keyword>
<keyword evidence="2" id="KW-1133">Transmembrane helix</keyword>
<feature type="transmembrane region" description="Helical" evidence="2">
    <location>
        <begin position="282"/>
        <end position="304"/>
    </location>
</feature>